<comment type="caution">
    <text evidence="1">The sequence shown here is derived from an EMBL/GenBank/DDBJ whole genome shotgun (WGS) entry which is preliminary data.</text>
</comment>
<organism evidence="1 2">
    <name type="scientific">Cetraspora pellucida</name>
    <dbReference type="NCBI Taxonomy" id="1433469"/>
    <lineage>
        <taxon>Eukaryota</taxon>
        <taxon>Fungi</taxon>
        <taxon>Fungi incertae sedis</taxon>
        <taxon>Mucoromycota</taxon>
        <taxon>Glomeromycotina</taxon>
        <taxon>Glomeromycetes</taxon>
        <taxon>Diversisporales</taxon>
        <taxon>Gigasporaceae</taxon>
        <taxon>Cetraspora</taxon>
    </lineage>
</organism>
<dbReference type="Proteomes" id="UP000789366">
    <property type="component" value="Unassembled WGS sequence"/>
</dbReference>
<feature type="non-terminal residue" evidence="1">
    <location>
        <position position="1"/>
    </location>
</feature>
<proteinExistence type="predicted"/>
<evidence type="ECO:0000313" key="1">
    <source>
        <dbReference type="EMBL" id="CAG8774055.1"/>
    </source>
</evidence>
<sequence length="176" mass="20423">KTDFDAVATFQNLDPKEAENLKFDQEHSIPDTMTLKCFYMRNIYSYDEESAIKGLKAKDIVQWEDSYYKAGYNSKKSVAENLHKLYSANYWKFCAKVTLDLNSAIRAINAIAGNWCGYIVKINRKKIESKEKQVWECSYQINQQLYDHLGFGDKDAPELSSYRLKTDNNIQNSLTL</sequence>
<reference evidence="1" key="1">
    <citation type="submission" date="2021-06" db="EMBL/GenBank/DDBJ databases">
        <authorList>
            <person name="Kallberg Y."/>
            <person name="Tangrot J."/>
            <person name="Rosling A."/>
        </authorList>
    </citation>
    <scope>NUCLEOTIDE SEQUENCE</scope>
    <source>
        <strain evidence="1">28 12/20/2015</strain>
    </source>
</reference>
<accession>A0ACA9R2C0</accession>
<dbReference type="EMBL" id="CAJVPW010055879">
    <property type="protein sequence ID" value="CAG8774055.1"/>
    <property type="molecule type" value="Genomic_DNA"/>
</dbReference>
<keyword evidence="2" id="KW-1185">Reference proteome</keyword>
<evidence type="ECO:0000313" key="2">
    <source>
        <dbReference type="Proteomes" id="UP000789366"/>
    </source>
</evidence>
<name>A0ACA9R2C0_9GLOM</name>
<gene>
    <name evidence="1" type="ORF">SPELUC_LOCUS15962</name>
</gene>
<protein>
    <submittedName>
        <fullName evidence="1">6958_t:CDS:1</fullName>
    </submittedName>
</protein>